<evidence type="ECO:0000313" key="2">
    <source>
        <dbReference type="Proteomes" id="UP000887116"/>
    </source>
</evidence>
<sequence length="78" mass="8817">MFSLGKLLLSYYKPVFSILWTNSLAAKLVLKVAMERPLASGIDSKSFLSITSVAYDHSEPIISTFSRQSWDLLDRHKP</sequence>
<gene>
    <name evidence="1" type="ORF">TNCT_255511</name>
</gene>
<name>A0A8X6FQP8_TRICU</name>
<reference evidence="1" key="1">
    <citation type="submission" date="2020-07" db="EMBL/GenBank/DDBJ databases">
        <title>Multicomponent nature underlies the extraordinary mechanical properties of spider dragline silk.</title>
        <authorList>
            <person name="Kono N."/>
            <person name="Nakamura H."/>
            <person name="Mori M."/>
            <person name="Yoshida Y."/>
            <person name="Ohtoshi R."/>
            <person name="Malay A.D."/>
            <person name="Moran D.A.P."/>
            <person name="Tomita M."/>
            <person name="Numata K."/>
            <person name="Arakawa K."/>
        </authorList>
    </citation>
    <scope>NUCLEOTIDE SEQUENCE</scope>
</reference>
<proteinExistence type="predicted"/>
<accession>A0A8X6FQP8</accession>
<dbReference type="Proteomes" id="UP000887116">
    <property type="component" value="Unassembled WGS sequence"/>
</dbReference>
<comment type="caution">
    <text evidence="1">The sequence shown here is derived from an EMBL/GenBank/DDBJ whole genome shotgun (WGS) entry which is preliminary data.</text>
</comment>
<dbReference type="AlphaFoldDB" id="A0A8X6FQP8"/>
<organism evidence="1 2">
    <name type="scientific">Trichonephila clavata</name>
    <name type="common">Joro spider</name>
    <name type="synonym">Nephila clavata</name>
    <dbReference type="NCBI Taxonomy" id="2740835"/>
    <lineage>
        <taxon>Eukaryota</taxon>
        <taxon>Metazoa</taxon>
        <taxon>Ecdysozoa</taxon>
        <taxon>Arthropoda</taxon>
        <taxon>Chelicerata</taxon>
        <taxon>Arachnida</taxon>
        <taxon>Araneae</taxon>
        <taxon>Araneomorphae</taxon>
        <taxon>Entelegynae</taxon>
        <taxon>Araneoidea</taxon>
        <taxon>Nephilidae</taxon>
        <taxon>Trichonephila</taxon>
    </lineage>
</organism>
<keyword evidence="2" id="KW-1185">Reference proteome</keyword>
<dbReference type="EMBL" id="BMAO01003226">
    <property type="protein sequence ID" value="GFQ86531.1"/>
    <property type="molecule type" value="Genomic_DNA"/>
</dbReference>
<protein>
    <submittedName>
        <fullName evidence="1">Uncharacterized protein</fullName>
    </submittedName>
</protein>
<evidence type="ECO:0000313" key="1">
    <source>
        <dbReference type="EMBL" id="GFQ86531.1"/>
    </source>
</evidence>